<organism evidence="1 2">
    <name type="scientific">Papaver somniferum</name>
    <name type="common">Opium poppy</name>
    <dbReference type="NCBI Taxonomy" id="3469"/>
    <lineage>
        <taxon>Eukaryota</taxon>
        <taxon>Viridiplantae</taxon>
        <taxon>Streptophyta</taxon>
        <taxon>Embryophyta</taxon>
        <taxon>Tracheophyta</taxon>
        <taxon>Spermatophyta</taxon>
        <taxon>Magnoliopsida</taxon>
        <taxon>Ranunculales</taxon>
        <taxon>Papaveraceae</taxon>
        <taxon>Papaveroideae</taxon>
        <taxon>Papaver</taxon>
    </lineage>
</organism>
<accession>A0A4Y7KZE8</accession>
<keyword evidence="2" id="KW-1185">Reference proteome</keyword>
<reference evidence="1 2" key="1">
    <citation type="journal article" date="2018" name="Science">
        <title>The opium poppy genome and morphinan production.</title>
        <authorList>
            <person name="Guo L."/>
            <person name="Winzer T."/>
            <person name="Yang X."/>
            <person name="Li Y."/>
            <person name="Ning Z."/>
            <person name="He Z."/>
            <person name="Teodor R."/>
            <person name="Lu Y."/>
            <person name="Bowser T.A."/>
            <person name="Graham I.A."/>
            <person name="Ye K."/>
        </authorList>
    </citation>
    <scope>NUCLEOTIDE SEQUENCE [LARGE SCALE GENOMIC DNA]</scope>
    <source>
        <strain evidence="2">cv. HN1</strain>
        <tissue evidence="1">Leaves</tissue>
    </source>
</reference>
<dbReference type="EMBL" id="CM010723">
    <property type="protein sequence ID" value="RZC78683.1"/>
    <property type="molecule type" value="Genomic_DNA"/>
</dbReference>
<sequence length="59" mass="6553">MVLLWKLLVTMELRWKCWCFAGYGYGAEMLVAAVGKKLQKVAMLWLKLHCDSSGGSGSS</sequence>
<dbReference type="Proteomes" id="UP000316621">
    <property type="component" value="Chromosome 9"/>
</dbReference>
<proteinExistence type="predicted"/>
<name>A0A4Y7KZE8_PAPSO</name>
<dbReference type="AlphaFoldDB" id="A0A4Y7KZE8"/>
<gene>
    <name evidence="1" type="ORF">C5167_002868</name>
</gene>
<protein>
    <submittedName>
        <fullName evidence="1">Uncharacterized protein</fullName>
    </submittedName>
</protein>
<evidence type="ECO:0000313" key="1">
    <source>
        <dbReference type="EMBL" id="RZC78683.1"/>
    </source>
</evidence>
<dbReference type="Gramene" id="RZC78683">
    <property type="protein sequence ID" value="RZC78683"/>
    <property type="gene ID" value="C5167_002868"/>
</dbReference>
<evidence type="ECO:0000313" key="2">
    <source>
        <dbReference type="Proteomes" id="UP000316621"/>
    </source>
</evidence>